<protein>
    <submittedName>
        <fullName evidence="1">Uncharacterized protein</fullName>
    </submittedName>
</protein>
<evidence type="ECO:0000313" key="1">
    <source>
        <dbReference type="EMBL" id="MED6162015.1"/>
    </source>
</evidence>
<comment type="caution">
    <text evidence="1">The sequence shown here is derived from an EMBL/GenBank/DDBJ whole genome shotgun (WGS) entry which is preliminary data.</text>
</comment>
<accession>A0ABU6UL24</accession>
<evidence type="ECO:0000313" key="2">
    <source>
        <dbReference type="Proteomes" id="UP001341840"/>
    </source>
</evidence>
<dbReference type="EMBL" id="JASCZI010121504">
    <property type="protein sequence ID" value="MED6162015.1"/>
    <property type="molecule type" value="Genomic_DNA"/>
</dbReference>
<reference evidence="1 2" key="1">
    <citation type="journal article" date="2023" name="Plants (Basel)">
        <title>Bridging the Gap: Combining Genomics and Transcriptomics Approaches to Understand Stylosanthes scabra, an Orphan Legume from the Brazilian Caatinga.</title>
        <authorList>
            <person name="Ferreira-Neto J.R.C."/>
            <person name="da Silva M.D."/>
            <person name="Binneck E."/>
            <person name="de Melo N.F."/>
            <person name="da Silva R.H."/>
            <person name="de Melo A.L.T.M."/>
            <person name="Pandolfi V."/>
            <person name="Bustamante F.O."/>
            <person name="Brasileiro-Vidal A.C."/>
            <person name="Benko-Iseppon A.M."/>
        </authorList>
    </citation>
    <scope>NUCLEOTIDE SEQUENCE [LARGE SCALE GENOMIC DNA]</scope>
    <source>
        <tissue evidence="1">Leaves</tissue>
    </source>
</reference>
<gene>
    <name evidence="1" type="ORF">PIB30_066350</name>
</gene>
<organism evidence="1 2">
    <name type="scientific">Stylosanthes scabra</name>
    <dbReference type="NCBI Taxonomy" id="79078"/>
    <lineage>
        <taxon>Eukaryota</taxon>
        <taxon>Viridiplantae</taxon>
        <taxon>Streptophyta</taxon>
        <taxon>Embryophyta</taxon>
        <taxon>Tracheophyta</taxon>
        <taxon>Spermatophyta</taxon>
        <taxon>Magnoliopsida</taxon>
        <taxon>eudicotyledons</taxon>
        <taxon>Gunneridae</taxon>
        <taxon>Pentapetalae</taxon>
        <taxon>rosids</taxon>
        <taxon>fabids</taxon>
        <taxon>Fabales</taxon>
        <taxon>Fabaceae</taxon>
        <taxon>Papilionoideae</taxon>
        <taxon>50 kb inversion clade</taxon>
        <taxon>dalbergioids sensu lato</taxon>
        <taxon>Dalbergieae</taxon>
        <taxon>Pterocarpus clade</taxon>
        <taxon>Stylosanthes</taxon>
    </lineage>
</organism>
<name>A0ABU6UL24_9FABA</name>
<keyword evidence="2" id="KW-1185">Reference proteome</keyword>
<proteinExistence type="predicted"/>
<sequence length="108" mass="12316">MRDEVSPLQAFHYDNLRPIGTTSQLHSLLRTFMSGEVDKYNLDKNRYVASVFSVDPGLTVRWWHYWGDDNNRSRALSSAVGEEGSVAMEAAEVRVIVRTHARDWGSKC</sequence>
<dbReference type="Proteomes" id="UP001341840">
    <property type="component" value="Unassembled WGS sequence"/>
</dbReference>